<dbReference type="GO" id="GO:0030514">
    <property type="term" value="P:negative regulation of BMP signaling pathway"/>
    <property type="evidence" value="ECO:0007669"/>
    <property type="project" value="InterPro"/>
</dbReference>
<dbReference type="PIRSF" id="PIRSF008129">
    <property type="entry name" value="Noggin"/>
    <property type="match status" value="1"/>
</dbReference>
<keyword evidence="5 9" id="KW-0732">Signal</keyword>
<evidence type="ECO:0000256" key="5">
    <source>
        <dbReference type="ARBA" id="ARBA00022729"/>
    </source>
</evidence>
<dbReference type="GeneTree" id="ENSGT00390000006009"/>
<evidence type="ECO:0000256" key="2">
    <source>
        <dbReference type="ARBA" id="ARBA00007480"/>
    </source>
</evidence>
<reference evidence="10" key="1">
    <citation type="submission" date="2025-08" db="UniProtKB">
        <authorList>
            <consortium name="Ensembl"/>
        </authorList>
    </citation>
    <scope>IDENTIFICATION</scope>
</reference>
<dbReference type="Gene3D" id="2.10.90.10">
    <property type="entry name" value="Cystine-knot cytokines"/>
    <property type="match status" value="2"/>
</dbReference>
<keyword evidence="7" id="KW-0221">Differentiation</keyword>
<dbReference type="GO" id="GO:0001649">
    <property type="term" value="P:osteoblast differentiation"/>
    <property type="evidence" value="ECO:0007669"/>
    <property type="project" value="TreeGrafter"/>
</dbReference>
<feature type="signal peptide" evidence="9">
    <location>
        <begin position="1"/>
        <end position="21"/>
    </location>
</feature>
<sequence>DFYSFSPWFLFCSCCLHSVQAQDEEDTFLQLRASLPSFSQPIRPYTLLTHTEDYHYLPKPRHRRPSHLLRLLGSSFDPFWMSVEQPPEASGGHRDARSLLHGDTLPIKLPTSKENAVRSWLVSSATCELYYQWMDLGPAFWPRWLRQTDCERGNRVQRCSFPSGMECVRAQTTHINILAWHCQEIRDGGNGSRKIKAMKRCLWRQVPYSVVTACTCSCK</sequence>
<dbReference type="GO" id="GO:0005615">
    <property type="term" value="C:extracellular space"/>
    <property type="evidence" value="ECO:0007669"/>
    <property type="project" value="TreeGrafter"/>
</dbReference>
<feature type="disulfide bond" evidence="8">
    <location>
        <begin position="127"/>
        <end position="167"/>
    </location>
</feature>
<dbReference type="Pfam" id="PF05806">
    <property type="entry name" value="Noggin"/>
    <property type="match status" value="1"/>
</dbReference>
<evidence type="ECO:0000313" key="10">
    <source>
        <dbReference type="Ensembl" id="ENSSDUP00000002735.1"/>
    </source>
</evidence>
<dbReference type="InterPro" id="IPR008717">
    <property type="entry name" value="Noggin"/>
</dbReference>
<evidence type="ECO:0000256" key="8">
    <source>
        <dbReference type="PIRSR" id="PIRSR008129-1"/>
    </source>
</evidence>
<protein>
    <recommendedName>
        <fullName evidence="7">Noggin</fullName>
    </recommendedName>
</protein>
<dbReference type="PANTHER" id="PTHR10494:SF6">
    <property type="entry name" value="NOGGIN"/>
    <property type="match status" value="1"/>
</dbReference>
<evidence type="ECO:0000256" key="1">
    <source>
        <dbReference type="ARBA" id="ARBA00004613"/>
    </source>
</evidence>
<dbReference type="SUPFAM" id="SSF57501">
    <property type="entry name" value="Cystine-knot cytokines"/>
    <property type="match status" value="1"/>
</dbReference>
<dbReference type="Gene3D" id="1.10.287.520">
    <property type="entry name" value="Helix hairpin bin"/>
    <property type="match status" value="1"/>
</dbReference>
<comment type="subunit">
    <text evidence="7">Homodimer.</text>
</comment>
<dbReference type="Ensembl" id="ENSSDUT00000002808.1">
    <property type="protein sequence ID" value="ENSSDUP00000002735.1"/>
    <property type="gene ID" value="ENSSDUG00000002077.1"/>
</dbReference>
<dbReference type="GO" id="GO:0009953">
    <property type="term" value="P:dorsal/ventral pattern formation"/>
    <property type="evidence" value="ECO:0007669"/>
    <property type="project" value="TreeGrafter"/>
</dbReference>
<organism evidence="10 11">
    <name type="scientific">Seriola dumerili</name>
    <name type="common">Greater amberjack</name>
    <name type="synonym">Caranx dumerili</name>
    <dbReference type="NCBI Taxonomy" id="41447"/>
    <lineage>
        <taxon>Eukaryota</taxon>
        <taxon>Metazoa</taxon>
        <taxon>Chordata</taxon>
        <taxon>Craniata</taxon>
        <taxon>Vertebrata</taxon>
        <taxon>Euteleostomi</taxon>
        <taxon>Actinopterygii</taxon>
        <taxon>Neopterygii</taxon>
        <taxon>Teleostei</taxon>
        <taxon>Neoteleostei</taxon>
        <taxon>Acanthomorphata</taxon>
        <taxon>Carangaria</taxon>
        <taxon>Carangiformes</taxon>
        <taxon>Carangidae</taxon>
        <taxon>Seriola</taxon>
    </lineage>
</organism>
<keyword evidence="6 7" id="KW-0891">Chondrogenesis</keyword>
<dbReference type="InterPro" id="IPR029034">
    <property type="entry name" value="Cystine-knot_cytokine"/>
</dbReference>
<feature type="chain" id="PRO_5017240559" description="Noggin" evidence="9">
    <location>
        <begin position="22"/>
        <end position="219"/>
    </location>
</feature>
<comment type="similarity">
    <text evidence="2 7">Belongs to the noggin family.</text>
</comment>
<dbReference type="GO" id="GO:0051216">
    <property type="term" value="P:cartilage development"/>
    <property type="evidence" value="ECO:0007669"/>
    <property type="project" value="UniProtKB-UniRule"/>
</dbReference>
<accession>A0A3B4T9J5</accession>
<name>A0A3B4T9J5_SERDU</name>
<keyword evidence="11" id="KW-1185">Reference proteome</keyword>
<dbReference type="PANTHER" id="PTHR10494">
    <property type="entry name" value="BONE MORPHOGENETIC PROTEIN INHIBITOR, NOGGIN"/>
    <property type="match status" value="1"/>
</dbReference>
<evidence type="ECO:0000256" key="4">
    <source>
        <dbReference type="ARBA" id="ARBA00022525"/>
    </source>
</evidence>
<keyword evidence="4 7" id="KW-0964">Secreted</keyword>
<keyword evidence="8" id="KW-1015">Disulfide bond</keyword>
<dbReference type="GO" id="GO:0045596">
    <property type="term" value="P:negative regulation of cell differentiation"/>
    <property type="evidence" value="ECO:0007669"/>
    <property type="project" value="InterPro"/>
</dbReference>
<evidence type="ECO:0000256" key="3">
    <source>
        <dbReference type="ARBA" id="ARBA00022473"/>
    </source>
</evidence>
<evidence type="ECO:0000256" key="9">
    <source>
        <dbReference type="SAM" id="SignalP"/>
    </source>
</evidence>
<evidence type="ECO:0000256" key="6">
    <source>
        <dbReference type="ARBA" id="ARBA00023188"/>
    </source>
</evidence>
<keyword evidence="3 7" id="KW-0217">Developmental protein</keyword>
<dbReference type="Proteomes" id="UP000261420">
    <property type="component" value="Unplaced"/>
</dbReference>
<proteinExistence type="inferred from homology"/>
<evidence type="ECO:0000313" key="11">
    <source>
        <dbReference type="Proteomes" id="UP000261420"/>
    </source>
</evidence>
<dbReference type="AlphaFoldDB" id="A0A3B4T9J5"/>
<feature type="disulfide bond" evidence="8">
    <location>
        <begin position="150"/>
        <end position="214"/>
    </location>
</feature>
<comment type="subcellular location">
    <subcellularLocation>
        <location evidence="1 7">Secreted</location>
    </subcellularLocation>
</comment>
<evidence type="ECO:0000256" key="7">
    <source>
        <dbReference type="PIRNR" id="PIRNR008129"/>
    </source>
</evidence>
<feature type="disulfide bond" evidence="8">
    <location>
        <begin position="159"/>
        <end position="216"/>
    </location>
</feature>
<reference evidence="10" key="2">
    <citation type="submission" date="2025-09" db="UniProtKB">
        <authorList>
            <consortium name="Ensembl"/>
        </authorList>
    </citation>
    <scope>IDENTIFICATION</scope>
</reference>
<feature type="disulfide bond" evidence="8">
    <location>
        <begin position="182"/>
        <end position="201"/>
    </location>
</feature>